<organism evidence="1 2">
    <name type="scientific">Cotesia congregata</name>
    <name type="common">Parasitoid wasp</name>
    <name type="synonym">Apanteles congregatus</name>
    <dbReference type="NCBI Taxonomy" id="51543"/>
    <lineage>
        <taxon>Eukaryota</taxon>
        <taxon>Metazoa</taxon>
        <taxon>Ecdysozoa</taxon>
        <taxon>Arthropoda</taxon>
        <taxon>Hexapoda</taxon>
        <taxon>Insecta</taxon>
        <taxon>Pterygota</taxon>
        <taxon>Neoptera</taxon>
        <taxon>Endopterygota</taxon>
        <taxon>Hymenoptera</taxon>
        <taxon>Apocrita</taxon>
        <taxon>Ichneumonoidea</taxon>
        <taxon>Braconidae</taxon>
        <taxon>Microgastrinae</taxon>
        <taxon>Cotesia</taxon>
    </lineage>
</organism>
<name>A0A8J2HLL0_COTCN</name>
<reference evidence="1" key="1">
    <citation type="submission" date="2021-04" db="EMBL/GenBank/DDBJ databases">
        <authorList>
            <person name="Chebbi M.A.C M."/>
        </authorList>
    </citation>
    <scope>NUCLEOTIDE SEQUENCE</scope>
</reference>
<evidence type="ECO:0000313" key="2">
    <source>
        <dbReference type="Proteomes" id="UP000786811"/>
    </source>
</evidence>
<dbReference type="Proteomes" id="UP000786811">
    <property type="component" value="Unassembled WGS sequence"/>
</dbReference>
<keyword evidence="2" id="KW-1185">Reference proteome</keyword>
<dbReference type="OrthoDB" id="10286205at2759"/>
<gene>
    <name evidence="1" type="ORF">HICCMSTLAB_LOCUS11091</name>
</gene>
<dbReference type="EMBL" id="CAJNRD030001123">
    <property type="protein sequence ID" value="CAG5102590.1"/>
    <property type="molecule type" value="Genomic_DNA"/>
</dbReference>
<sequence length="187" mass="22197">MYIILKSGIRFAEEDTWNKLWERYQLNLQSPENKKIDMYYMLKWETNKEENLLNALSCTPSFELLKKFIMWVPEKVPSDINPVSWFKNIVLLNEKGVDAILDVLESKPTKDNGQPLFQANIVYESCHAVSFSMRTEDQVEKFIRLRTQYSHTKLDRFTFMDEHASKFSVSKIKKKLDAFRTYFEATN</sequence>
<evidence type="ECO:0000313" key="1">
    <source>
        <dbReference type="EMBL" id="CAG5102590.1"/>
    </source>
</evidence>
<protein>
    <submittedName>
        <fullName evidence="1">Uncharacterized protein</fullName>
    </submittedName>
</protein>
<dbReference type="AlphaFoldDB" id="A0A8J2HLL0"/>
<dbReference type="Gene3D" id="1.25.50.20">
    <property type="match status" value="1"/>
</dbReference>
<comment type="caution">
    <text evidence="1">The sequence shown here is derived from an EMBL/GenBank/DDBJ whole genome shotgun (WGS) entry which is preliminary data.</text>
</comment>
<proteinExistence type="predicted"/>
<accession>A0A8J2HLL0</accession>